<dbReference type="OrthoDB" id="2317252at2759"/>
<comment type="caution">
    <text evidence="1">The sequence shown here is derived from an EMBL/GenBank/DDBJ whole genome shotgun (WGS) entry which is preliminary data.</text>
</comment>
<dbReference type="EMBL" id="QKYT01000245">
    <property type="protein sequence ID" value="RIA88812.1"/>
    <property type="molecule type" value="Genomic_DNA"/>
</dbReference>
<gene>
    <name evidence="1" type="ORF">C1645_773885</name>
</gene>
<accession>A0A397SSW8</accession>
<protein>
    <recommendedName>
        <fullName evidence="3">F-box domain-containing protein</fullName>
    </recommendedName>
</protein>
<evidence type="ECO:0000313" key="2">
    <source>
        <dbReference type="Proteomes" id="UP000265703"/>
    </source>
</evidence>
<dbReference type="AlphaFoldDB" id="A0A397SSW8"/>
<proteinExistence type="predicted"/>
<evidence type="ECO:0000313" key="1">
    <source>
        <dbReference type="EMBL" id="RIA88812.1"/>
    </source>
</evidence>
<organism evidence="1 2">
    <name type="scientific">Glomus cerebriforme</name>
    <dbReference type="NCBI Taxonomy" id="658196"/>
    <lineage>
        <taxon>Eukaryota</taxon>
        <taxon>Fungi</taxon>
        <taxon>Fungi incertae sedis</taxon>
        <taxon>Mucoromycota</taxon>
        <taxon>Glomeromycotina</taxon>
        <taxon>Glomeromycetes</taxon>
        <taxon>Glomerales</taxon>
        <taxon>Glomeraceae</taxon>
        <taxon>Glomus</taxon>
    </lineage>
</organism>
<keyword evidence="2" id="KW-1185">Reference proteome</keyword>
<dbReference type="Proteomes" id="UP000265703">
    <property type="component" value="Unassembled WGS sequence"/>
</dbReference>
<reference evidence="1 2" key="1">
    <citation type="submission" date="2018-06" db="EMBL/GenBank/DDBJ databases">
        <title>Comparative genomics reveals the genomic features of Rhizophagus irregularis, R. cerebriforme, R. diaphanum and Gigaspora rosea, and their symbiotic lifestyle signature.</title>
        <authorList>
            <person name="Morin E."/>
            <person name="San Clemente H."/>
            <person name="Chen E.C.H."/>
            <person name="De La Providencia I."/>
            <person name="Hainaut M."/>
            <person name="Kuo A."/>
            <person name="Kohler A."/>
            <person name="Murat C."/>
            <person name="Tang N."/>
            <person name="Roy S."/>
            <person name="Loubradou J."/>
            <person name="Henrissat B."/>
            <person name="Grigoriev I.V."/>
            <person name="Corradi N."/>
            <person name="Roux C."/>
            <person name="Martin F.M."/>
        </authorList>
    </citation>
    <scope>NUCLEOTIDE SEQUENCE [LARGE SCALE GENOMIC DNA]</scope>
    <source>
        <strain evidence="1 2">DAOM 227022</strain>
    </source>
</reference>
<name>A0A397SSW8_9GLOM</name>
<sequence>MISINLVELVIENIFISNHNLLKVIGENCRNLVNFFTIITADNDIPFLFNILKNNSKLKDLRLTLPTLYFSDVNTGFIIELAKYLPRLINSIYLSNLIKSVNEYKEFLENCKVDELVYYMINFPPINDIVNVDECEEFVKRWTEKKRKVIWNFYKYQSDHCKIYVVWDC</sequence>
<evidence type="ECO:0008006" key="3">
    <source>
        <dbReference type="Google" id="ProtNLM"/>
    </source>
</evidence>